<feature type="compositionally biased region" description="Low complexity" evidence="1">
    <location>
        <begin position="44"/>
        <end position="59"/>
    </location>
</feature>
<organism evidence="3 4">
    <name type="scientific">Candidatus Taylorbacteria bacterium RIFCSPHIGHO2_02_FULL_46_13</name>
    <dbReference type="NCBI Taxonomy" id="1802312"/>
    <lineage>
        <taxon>Bacteria</taxon>
        <taxon>Candidatus Tayloriibacteriota</taxon>
    </lineage>
</organism>
<feature type="compositionally biased region" description="Low complexity" evidence="1">
    <location>
        <begin position="1"/>
        <end position="12"/>
    </location>
</feature>
<feature type="domain" description="Peptidoglycan binding-like" evidence="2">
    <location>
        <begin position="117"/>
        <end position="187"/>
    </location>
</feature>
<sequence>MTPNTSTTCSVSTGGGGGGSPGSVGGGGGGGGGGSYTYIPPTVPADVTTPPAVAQTPNTSGLSQSQIDAIISLLQSFSAEQSVIDKVRASLSGNVPSSVPMGTLVSAFTRGLSQGKTGEDVKSLQKALNANADTRIASSGVGSPGHETMYFGAATKAAVQKFQLKYGIAQEGDSGFGVVGPKTRAKLNELFGT</sequence>
<feature type="compositionally biased region" description="Gly residues" evidence="1">
    <location>
        <begin position="13"/>
        <end position="35"/>
    </location>
</feature>
<feature type="region of interest" description="Disordered" evidence="1">
    <location>
        <begin position="1"/>
        <end position="61"/>
    </location>
</feature>
<accession>A0A1G2MTW7</accession>
<dbReference type="AlphaFoldDB" id="A0A1G2MTW7"/>
<proteinExistence type="predicted"/>
<dbReference type="InterPro" id="IPR036365">
    <property type="entry name" value="PGBD-like_sf"/>
</dbReference>
<evidence type="ECO:0000313" key="4">
    <source>
        <dbReference type="Proteomes" id="UP000177565"/>
    </source>
</evidence>
<dbReference type="EMBL" id="MHRQ01000006">
    <property type="protein sequence ID" value="OHA27338.1"/>
    <property type="molecule type" value="Genomic_DNA"/>
</dbReference>
<dbReference type="SUPFAM" id="SSF47090">
    <property type="entry name" value="PGBD-like"/>
    <property type="match status" value="1"/>
</dbReference>
<dbReference type="InterPro" id="IPR036366">
    <property type="entry name" value="PGBDSf"/>
</dbReference>
<evidence type="ECO:0000256" key="1">
    <source>
        <dbReference type="SAM" id="MobiDB-lite"/>
    </source>
</evidence>
<evidence type="ECO:0000259" key="2">
    <source>
        <dbReference type="Pfam" id="PF01471"/>
    </source>
</evidence>
<evidence type="ECO:0000313" key="3">
    <source>
        <dbReference type="EMBL" id="OHA27338.1"/>
    </source>
</evidence>
<dbReference type="Pfam" id="PF01471">
    <property type="entry name" value="PG_binding_1"/>
    <property type="match status" value="1"/>
</dbReference>
<dbReference type="Gene3D" id="1.10.101.10">
    <property type="entry name" value="PGBD-like superfamily/PGBD"/>
    <property type="match status" value="1"/>
</dbReference>
<dbReference type="InterPro" id="IPR002477">
    <property type="entry name" value="Peptidoglycan-bd-like"/>
</dbReference>
<gene>
    <name evidence="3" type="ORF">A3C06_00615</name>
</gene>
<dbReference type="Proteomes" id="UP000177565">
    <property type="component" value="Unassembled WGS sequence"/>
</dbReference>
<protein>
    <recommendedName>
        <fullName evidence="2">Peptidoglycan binding-like domain-containing protein</fullName>
    </recommendedName>
</protein>
<dbReference type="STRING" id="1802312.A3C06_00615"/>
<reference evidence="3 4" key="1">
    <citation type="journal article" date="2016" name="Nat. Commun.">
        <title>Thousands of microbial genomes shed light on interconnected biogeochemical processes in an aquifer system.</title>
        <authorList>
            <person name="Anantharaman K."/>
            <person name="Brown C.T."/>
            <person name="Hug L.A."/>
            <person name="Sharon I."/>
            <person name="Castelle C.J."/>
            <person name="Probst A.J."/>
            <person name="Thomas B.C."/>
            <person name="Singh A."/>
            <person name="Wilkins M.J."/>
            <person name="Karaoz U."/>
            <person name="Brodie E.L."/>
            <person name="Williams K.H."/>
            <person name="Hubbard S.S."/>
            <person name="Banfield J.F."/>
        </authorList>
    </citation>
    <scope>NUCLEOTIDE SEQUENCE [LARGE SCALE GENOMIC DNA]</scope>
</reference>
<comment type="caution">
    <text evidence="3">The sequence shown here is derived from an EMBL/GenBank/DDBJ whole genome shotgun (WGS) entry which is preliminary data.</text>
</comment>
<name>A0A1G2MTW7_9BACT</name>